<keyword evidence="3 4" id="KW-0413">Isomerase</keyword>
<dbReference type="FunFam" id="3.30.70.660:FF:000003">
    <property type="entry name" value="tRNA pseudouridine synthase A"/>
    <property type="match status" value="1"/>
</dbReference>
<dbReference type="EMBL" id="FOOI01000009">
    <property type="protein sequence ID" value="SFG84025.1"/>
    <property type="molecule type" value="Genomic_DNA"/>
</dbReference>
<dbReference type="InterPro" id="IPR020097">
    <property type="entry name" value="PsdUridine_synth_TruA_a/b_dom"/>
</dbReference>
<dbReference type="InterPro" id="IPR020095">
    <property type="entry name" value="PsdUridine_synth_TruA_C"/>
</dbReference>
<organism evidence="11 12">
    <name type="scientific">Actinopolymorpha cephalotaxi</name>
    <dbReference type="NCBI Taxonomy" id="504797"/>
    <lineage>
        <taxon>Bacteria</taxon>
        <taxon>Bacillati</taxon>
        <taxon>Actinomycetota</taxon>
        <taxon>Actinomycetes</taxon>
        <taxon>Propionibacteriales</taxon>
        <taxon>Actinopolymorphaceae</taxon>
        <taxon>Actinopolymorpha</taxon>
    </lineage>
</organism>
<dbReference type="Gene3D" id="3.30.70.580">
    <property type="entry name" value="Pseudouridine synthase I, catalytic domain, N-terminal subdomain"/>
    <property type="match status" value="1"/>
</dbReference>
<evidence type="ECO:0000313" key="10">
    <source>
        <dbReference type="EMBL" id="NYH84729.1"/>
    </source>
</evidence>
<dbReference type="Proteomes" id="UP000533017">
    <property type="component" value="Unassembled WGS sequence"/>
</dbReference>
<evidence type="ECO:0000256" key="8">
    <source>
        <dbReference type="SAM" id="MobiDB-lite"/>
    </source>
</evidence>
<comment type="similarity">
    <text evidence="1 4 7">Belongs to the tRNA pseudouridine synthase TruA family.</text>
</comment>
<evidence type="ECO:0000256" key="2">
    <source>
        <dbReference type="ARBA" id="ARBA00022694"/>
    </source>
</evidence>
<dbReference type="FunFam" id="3.30.70.580:FF:000008">
    <property type="entry name" value="tRNA pseudouridine synthase A"/>
    <property type="match status" value="1"/>
</dbReference>
<dbReference type="OrthoDB" id="9811823at2"/>
<protein>
    <recommendedName>
        <fullName evidence="4">tRNA pseudouridine synthase A</fullName>
        <ecNumber evidence="4">5.4.99.12</ecNumber>
    </recommendedName>
    <alternativeName>
        <fullName evidence="4">tRNA pseudouridine(38-40) synthase</fullName>
    </alternativeName>
    <alternativeName>
        <fullName evidence="4">tRNA pseudouridylate synthase I</fullName>
    </alternativeName>
    <alternativeName>
        <fullName evidence="4">tRNA-uridine isomerase I</fullName>
    </alternativeName>
</protein>
<keyword evidence="13" id="KW-1185">Reference proteome</keyword>
<name>A0A1I2V3L1_9ACTN</name>
<dbReference type="InterPro" id="IPR020103">
    <property type="entry name" value="PsdUridine_synth_cat_dom_sf"/>
</dbReference>
<dbReference type="GO" id="GO:0160147">
    <property type="term" value="F:tRNA pseudouridine(38-40) synthase activity"/>
    <property type="evidence" value="ECO:0007669"/>
    <property type="project" value="UniProtKB-EC"/>
</dbReference>
<feature type="binding site" evidence="4 6">
    <location>
        <position position="155"/>
    </location>
    <ligand>
        <name>substrate</name>
    </ligand>
</feature>
<evidence type="ECO:0000313" key="13">
    <source>
        <dbReference type="Proteomes" id="UP000533017"/>
    </source>
</evidence>
<dbReference type="HAMAP" id="MF_00171">
    <property type="entry name" value="TruA"/>
    <property type="match status" value="1"/>
</dbReference>
<dbReference type="Proteomes" id="UP000199052">
    <property type="component" value="Unassembled WGS sequence"/>
</dbReference>
<evidence type="ECO:0000256" key="4">
    <source>
        <dbReference type="HAMAP-Rule" id="MF_00171"/>
    </source>
</evidence>
<evidence type="ECO:0000256" key="6">
    <source>
        <dbReference type="PIRSR" id="PIRSR001430-2"/>
    </source>
</evidence>
<feature type="domain" description="Pseudouridine synthase I TruA alpha/beta" evidence="9">
    <location>
        <begin position="190"/>
        <end position="292"/>
    </location>
</feature>
<evidence type="ECO:0000256" key="7">
    <source>
        <dbReference type="RuleBase" id="RU003792"/>
    </source>
</evidence>
<dbReference type="PANTHER" id="PTHR11142:SF0">
    <property type="entry name" value="TRNA PSEUDOURIDINE SYNTHASE-LIKE 1"/>
    <property type="match status" value="1"/>
</dbReference>
<accession>A0A1I2V3L1</accession>
<feature type="active site" description="Nucleophile" evidence="4 5">
    <location>
        <position position="86"/>
    </location>
</feature>
<gene>
    <name evidence="4" type="primary">truA</name>
    <name evidence="10" type="ORF">FHR37_003580</name>
    <name evidence="11" type="ORF">SAMN05421678_10912</name>
</gene>
<feature type="region of interest" description="Disordered" evidence="8">
    <location>
        <begin position="1"/>
        <end position="29"/>
    </location>
</feature>
<reference evidence="11 12" key="1">
    <citation type="submission" date="2016-10" db="EMBL/GenBank/DDBJ databases">
        <authorList>
            <person name="de Groot N.N."/>
        </authorList>
    </citation>
    <scope>NUCLEOTIDE SEQUENCE [LARGE SCALE GENOMIC DNA]</scope>
    <source>
        <strain evidence="11 12">CPCC 202808</strain>
    </source>
</reference>
<dbReference type="SUPFAM" id="SSF55120">
    <property type="entry name" value="Pseudouridine synthase"/>
    <property type="match status" value="1"/>
</dbReference>
<comment type="caution">
    <text evidence="4">Lacks conserved residue(s) required for the propagation of feature annotation.</text>
</comment>
<feature type="compositionally biased region" description="Basic and acidic residues" evidence="8">
    <location>
        <begin position="15"/>
        <end position="29"/>
    </location>
</feature>
<dbReference type="GO" id="GO:0003723">
    <property type="term" value="F:RNA binding"/>
    <property type="evidence" value="ECO:0007669"/>
    <property type="project" value="InterPro"/>
</dbReference>
<comment type="subunit">
    <text evidence="4">Homodimer.</text>
</comment>
<dbReference type="EMBL" id="JACBZA010000001">
    <property type="protein sequence ID" value="NYH84729.1"/>
    <property type="molecule type" value="Genomic_DNA"/>
</dbReference>
<reference evidence="10 13" key="2">
    <citation type="submission" date="2020-07" db="EMBL/GenBank/DDBJ databases">
        <title>Sequencing the genomes of 1000 actinobacteria strains.</title>
        <authorList>
            <person name="Klenk H.-P."/>
        </authorList>
    </citation>
    <scope>NUCLEOTIDE SEQUENCE [LARGE SCALE GENOMIC DNA]</scope>
    <source>
        <strain evidence="10 13">DSM 45117</strain>
    </source>
</reference>
<keyword evidence="2 4" id="KW-0819">tRNA processing</keyword>
<dbReference type="AlphaFoldDB" id="A0A1I2V3L1"/>
<dbReference type="STRING" id="504797.SAMN05421678_10912"/>
<dbReference type="NCBIfam" id="TIGR00071">
    <property type="entry name" value="hisT_truA"/>
    <property type="match status" value="1"/>
</dbReference>
<dbReference type="GO" id="GO:0031119">
    <property type="term" value="P:tRNA pseudouridine synthesis"/>
    <property type="evidence" value="ECO:0007669"/>
    <property type="project" value="UniProtKB-UniRule"/>
</dbReference>
<dbReference type="InterPro" id="IPR020094">
    <property type="entry name" value="TruA/RsuA/RluB/E/F_N"/>
</dbReference>
<dbReference type="Gene3D" id="3.30.70.660">
    <property type="entry name" value="Pseudouridine synthase I, catalytic domain, C-terminal subdomain"/>
    <property type="match status" value="1"/>
</dbReference>
<evidence type="ECO:0000313" key="11">
    <source>
        <dbReference type="EMBL" id="SFG84025.1"/>
    </source>
</evidence>
<dbReference type="CDD" id="cd02570">
    <property type="entry name" value="PseudoU_synth_EcTruA"/>
    <property type="match status" value="1"/>
</dbReference>
<evidence type="ECO:0000256" key="5">
    <source>
        <dbReference type="PIRSR" id="PIRSR001430-1"/>
    </source>
</evidence>
<evidence type="ECO:0000256" key="3">
    <source>
        <dbReference type="ARBA" id="ARBA00023235"/>
    </source>
</evidence>
<comment type="catalytic activity">
    <reaction evidence="4 7">
        <text>uridine(38/39/40) in tRNA = pseudouridine(38/39/40) in tRNA</text>
        <dbReference type="Rhea" id="RHEA:22376"/>
        <dbReference type="Rhea" id="RHEA-COMP:10085"/>
        <dbReference type="Rhea" id="RHEA-COMP:10087"/>
        <dbReference type="ChEBI" id="CHEBI:65314"/>
        <dbReference type="ChEBI" id="CHEBI:65315"/>
        <dbReference type="EC" id="5.4.99.12"/>
    </reaction>
</comment>
<evidence type="ECO:0000256" key="1">
    <source>
        <dbReference type="ARBA" id="ARBA00009375"/>
    </source>
</evidence>
<dbReference type="EC" id="5.4.99.12" evidence="4"/>
<proteinExistence type="inferred from homology"/>
<evidence type="ECO:0000259" key="9">
    <source>
        <dbReference type="Pfam" id="PF01416"/>
    </source>
</evidence>
<dbReference type="RefSeq" id="WP_092884120.1">
    <property type="nucleotide sequence ID" value="NZ_FOOI01000009.1"/>
</dbReference>
<dbReference type="Pfam" id="PF01416">
    <property type="entry name" value="PseudoU_synth_1"/>
    <property type="match status" value="2"/>
</dbReference>
<dbReference type="PIRSF" id="PIRSF001430">
    <property type="entry name" value="tRNA_psdUrid_synth"/>
    <property type="match status" value="1"/>
</dbReference>
<dbReference type="InterPro" id="IPR001406">
    <property type="entry name" value="PsdUridine_synth_TruA"/>
</dbReference>
<dbReference type="PANTHER" id="PTHR11142">
    <property type="entry name" value="PSEUDOURIDYLATE SYNTHASE"/>
    <property type="match status" value="1"/>
</dbReference>
<evidence type="ECO:0000313" key="12">
    <source>
        <dbReference type="Proteomes" id="UP000199052"/>
    </source>
</evidence>
<comment type="function">
    <text evidence="4">Formation of pseudouridine at positions 38, 39 and 40 in the anticodon stem and loop of transfer RNAs.</text>
</comment>
<feature type="domain" description="Pseudouridine synthase I TruA alpha/beta" evidence="9">
    <location>
        <begin position="41"/>
        <end position="116"/>
    </location>
</feature>
<sequence length="312" mass="33756">MPPTPEAGGLACLPGERRDPGEGAEPGERDERVVRLRLDVAYDGTDFAGWAAQPGQRTVQGELEEALVRVLRLPGPAAVTCAGRTDAGVHARGQVCHLDVPSTSFAAASGRSTRSPERALTTRLLGALPPDVRVRDVRVAPPGFDARFSALWRRYAYRVCADPAAEDPVRRHEVLQHHRRPLDLAAMNAAAGLLLGEHDFAAFCRRREGATTIRRLLELGWDREPSGMLVCRVVADAFCHSMVRALVGALLRVGEGGRPAEWPARVLSGRVRDSGVHVVPARGLTLEEVGYPPAAELAARAEQARRRRTPAP</sequence>